<evidence type="ECO:0000313" key="2">
    <source>
        <dbReference type="Proteomes" id="UP000318136"/>
    </source>
</evidence>
<proteinExistence type="predicted"/>
<dbReference type="RefSeq" id="YP_010050887.1">
    <property type="nucleotide sequence ID" value="NC_054435.1"/>
</dbReference>
<accession>A0A514CX14</accession>
<organism evidence="1 2">
    <name type="scientific">Gordonia phage Dardanus</name>
    <dbReference type="NCBI Taxonomy" id="2588489"/>
    <lineage>
        <taxon>Viruses</taxon>
        <taxon>Duplodnaviria</taxon>
        <taxon>Heunggongvirae</taxon>
        <taxon>Uroviricota</taxon>
        <taxon>Caudoviricetes</taxon>
        <taxon>Ruthgordonvirinae</taxon>
        <taxon>Dardanusvirus</taxon>
        <taxon>Dardanusvirus dardanus</taxon>
    </lineage>
</organism>
<dbReference type="Proteomes" id="UP000318136">
    <property type="component" value="Segment"/>
</dbReference>
<dbReference type="KEGG" id="vg:63911625"/>
<name>A0A514CX14_9CAUD</name>
<dbReference type="Pfam" id="PF25681">
    <property type="entry name" value="Phage_TTP_17"/>
    <property type="match status" value="1"/>
</dbReference>
<evidence type="ECO:0000313" key="1">
    <source>
        <dbReference type="EMBL" id="QDH85056.1"/>
    </source>
</evidence>
<sequence length="195" mass="21585">MAYDDDAARIGVTGALRMGPVGMEFPTAMGPWAAPAVDLGYISADGITESREEETEEFIPWQRKSPIRVEKTRETVTFQTVLWESNFHTISLYYGVGLDRWTTTPGANGGLPVHSFAEGEDKPRDIHAFGIDMVDGVYARRASVPYGEVTERGDIVYQRNSIIAYEVTITAHTGPDGVSVLREFREGWDVPDLTP</sequence>
<dbReference type="InterPro" id="IPR058154">
    <property type="entry name" value="Bxb1_TTP-like"/>
</dbReference>
<dbReference type="GeneID" id="63911625"/>
<reference evidence="1 2" key="1">
    <citation type="submission" date="2019-05" db="EMBL/GenBank/DDBJ databases">
        <authorList>
            <person name="Bordelon H.A."/>
            <person name="Brister E.M."/>
            <person name="Bryans A.M."/>
            <person name="Calk A.E."/>
            <person name="Capers C."/>
            <person name="Corrent J.M."/>
            <person name="Delphin C.N."/>
            <person name="Erbelding G.W."/>
            <person name="Gottschalck B.A."/>
            <person name="Hale B.T."/>
            <person name="Jones N.T."/>
            <person name="Mire A.R."/>
            <person name="Perkins A.R."/>
            <person name="Quackenbush R.D."/>
            <person name="Rogers C.S."/>
            <person name="Stewart N.C."/>
            <person name="Threeton H.N."/>
            <person name="Wiggins Z.F."/>
            <person name="Hancock A.M."/>
            <person name="Gissendanner C.R."/>
            <person name="Findley A.M."/>
            <person name="Wills S.J."/>
            <person name="Clifford K.A."/>
            <person name="Elmore F.L."/>
            <person name="Knight M.S."/>
            <person name="Le K."/>
            <person name="Lobaina D."/>
            <person name="Nougues D."/>
            <person name="Salama A."/>
            <person name="Stoeber S.D."/>
            <person name="Sweeney K.J."/>
            <person name="Truong T.G."/>
            <person name="Alvaro L.E."/>
            <person name="Isern S."/>
            <person name="Michael S.F."/>
            <person name="Monti D.L."/>
            <person name="Garlena R.A."/>
            <person name="Russell D.A."/>
            <person name="Pope W.H."/>
            <person name="Jacobs-Sera D."/>
            <person name="Hatfull G.F."/>
        </authorList>
    </citation>
    <scope>NUCLEOTIDE SEQUENCE [LARGE SCALE GENOMIC DNA]</scope>
</reference>
<protein>
    <submittedName>
        <fullName evidence="1">Major tail protein</fullName>
    </submittedName>
</protein>
<dbReference type="EMBL" id="MN010758">
    <property type="protein sequence ID" value="QDH85056.1"/>
    <property type="molecule type" value="Genomic_DNA"/>
</dbReference>
<keyword evidence="2" id="KW-1185">Reference proteome</keyword>
<gene>
    <name evidence="1" type="primary">19</name>
    <name evidence="1" type="ORF">SEA_DARDANUS_19</name>
</gene>